<name>A0ABW6XKG2_9ACTN</name>
<proteinExistence type="predicted"/>
<evidence type="ECO:0000313" key="2">
    <source>
        <dbReference type="Proteomes" id="UP001602370"/>
    </source>
</evidence>
<protein>
    <submittedName>
        <fullName evidence="1">Uncharacterized protein</fullName>
    </submittedName>
</protein>
<dbReference type="RefSeq" id="WP_051820314.1">
    <property type="nucleotide sequence ID" value="NZ_JBIBDZ010000002.1"/>
</dbReference>
<gene>
    <name evidence="1" type="ORF">ACFY8C_06220</name>
</gene>
<accession>A0ABW6XKG2</accession>
<dbReference type="Proteomes" id="UP001602370">
    <property type="component" value="Unassembled WGS sequence"/>
</dbReference>
<reference evidence="1 2" key="1">
    <citation type="submission" date="2024-10" db="EMBL/GenBank/DDBJ databases">
        <title>The Natural Products Discovery Center: Release of the First 8490 Sequenced Strains for Exploring Actinobacteria Biosynthetic Diversity.</title>
        <authorList>
            <person name="Kalkreuter E."/>
            <person name="Kautsar S.A."/>
            <person name="Yang D."/>
            <person name="Bader C.D."/>
            <person name="Teijaro C.N."/>
            <person name="Fluegel L."/>
            <person name="Davis C.M."/>
            <person name="Simpson J.R."/>
            <person name="Lauterbach L."/>
            <person name="Steele A.D."/>
            <person name="Gui C."/>
            <person name="Meng S."/>
            <person name="Li G."/>
            <person name="Viehrig K."/>
            <person name="Ye F."/>
            <person name="Su P."/>
            <person name="Kiefer A.F."/>
            <person name="Nichols A."/>
            <person name="Cepeda A.J."/>
            <person name="Yan W."/>
            <person name="Fan B."/>
            <person name="Jiang Y."/>
            <person name="Adhikari A."/>
            <person name="Zheng C.-J."/>
            <person name="Schuster L."/>
            <person name="Cowan T.M."/>
            <person name="Smanski M.J."/>
            <person name="Chevrette M.G."/>
            <person name="De Carvalho L.P.S."/>
            <person name="Shen B."/>
        </authorList>
    </citation>
    <scope>NUCLEOTIDE SEQUENCE [LARGE SCALE GENOMIC DNA]</scope>
    <source>
        <strain evidence="1 2">NPDC012605</strain>
    </source>
</reference>
<dbReference type="EMBL" id="JBIBDZ010000002">
    <property type="protein sequence ID" value="MFF5917921.1"/>
    <property type="molecule type" value="Genomic_DNA"/>
</dbReference>
<organism evidence="1 2">
    <name type="scientific">Streptomyces flavochromogenes</name>
    <dbReference type="NCBI Taxonomy" id="68199"/>
    <lineage>
        <taxon>Bacteria</taxon>
        <taxon>Bacillati</taxon>
        <taxon>Actinomycetota</taxon>
        <taxon>Actinomycetes</taxon>
        <taxon>Kitasatosporales</taxon>
        <taxon>Streptomycetaceae</taxon>
        <taxon>Streptomyces</taxon>
    </lineage>
</organism>
<evidence type="ECO:0000313" key="1">
    <source>
        <dbReference type="EMBL" id="MFF5917921.1"/>
    </source>
</evidence>
<comment type="caution">
    <text evidence="1">The sequence shown here is derived from an EMBL/GenBank/DDBJ whole genome shotgun (WGS) entry which is preliminary data.</text>
</comment>
<sequence>MDQDPPDPPLLRDVHPSLVRELVRLLESEGERALALVVHDVRMYGPCGCDDDFCQSIRTSDHPQGQPYGEGHRCVPLLPEDGMLNLDVVHGRIVFIEILDQPPLIRADFTPEPPSPSP</sequence>
<keyword evidence="2" id="KW-1185">Reference proteome</keyword>